<keyword evidence="1" id="KW-0472">Membrane</keyword>
<comment type="caution">
    <text evidence="3">The sequence shown here is derived from an EMBL/GenBank/DDBJ whole genome shotgun (WGS) entry which is preliminary data.</text>
</comment>
<feature type="transmembrane region" description="Helical" evidence="1">
    <location>
        <begin position="212"/>
        <end position="232"/>
    </location>
</feature>
<gene>
    <name evidence="3" type="ORF">FS935_12690</name>
</gene>
<dbReference type="RefSeq" id="WP_146948963.1">
    <property type="nucleotide sequence ID" value="NZ_VOQF01000006.1"/>
</dbReference>
<dbReference type="Pfam" id="PF10026">
    <property type="entry name" value="DUF2268"/>
    <property type="match status" value="1"/>
</dbReference>
<reference evidence="3 4" key="1">
    <citation type="journal article" date="2005" name="Int. J. Syst. Evol. Microbiol.">
        <title>Bacillus litoralis sp. nov., isolated from a tidal flat of the Yellow Sea in Korea.</title>
        <authorList>
            <person name="Yoon J.H."/>
            <person name="Oh T.K."/>
        </authorList>
    </citation>
    <scope>NUCLEOTIDE SEQUENCE [LARGE SCALE GENOMIC DNA]</scope>
    <source>
        <strain evidence="3 4">SW-211</strain>
    </source>
</reference>
<dbReference type="Proteomes" id="UP000321363">
    <property type="component" value="Unassembled WGS sequence"/>
</dbReference>
<keyword evidence="4" id="KW-1185">Reference proteome</keyword>
<organism evidence="3 4">
    <name type="scientific">Metabacillus litoralis</name>
    <dbReference type="NCBI Taxonomy" id="152268"/>
    <lineage>
        <taxon>Bacteria</taxon>
        <taxon>Bacillati</taxon>
        <taxon>Bacillota</taxon>
        <taxon>Bacilli</taxon>
        <taxon>Bacillales</taxon>
        <taxon>Bacillaceae</taxon>
        <taxon>Metabacillus</taxon>
    </lineage>
</organism>
<dbReference type="OrthoDB" id="2449457at2"/>
<protein>
    <recommendedName>
        <fullName evidence="2">DUF2268 domain-containing protein</fullName>
    </recommendedName>
</protein>
<dbReference type="AlphaFoldDB" id="A0A5C6VYW5"/>
<keyword evidence="1" id="KW-1133">Transmembrane helix</keyword>
<feature type="domain" description="DUF2268" evidence="2">
    <location>
        <begin position="67"/>
        <end position="255"/>
    </location>
</feature>
<evidence type="ECO:0000313" key="4">
    <source>
        <dbReference type="Proteomes" id="UP000321363"/>
    </source>
</evidence>
<dbReference type="EMBL" id="VOQF01000006">
    <property type="protein sequence ID" value="TXC90760.1"/>
    <property type="molecule type" value="Genomic_DNA"/>
</dbReference>
<keyword evidence="1" id="KW-0812">Transmembrane</keyword>
<sequence>MSVVDTVEWLKKASSHQDIYKKLARYFTNMTDGEIAKYLQTFGMYNHSTNIDKWIERVEKDHILRYVKQLEVTLKEEWGGPDVPIFIFPCEQTNRKIEFEYYGRTGLAFHNKLFLFLSTGVKKTHIKSLLIHEYHHVSRLAAVSKKENSFTIIDTMIMEGLAENAVREKLGDEEALASWTKRYTDQQCERFLDRIILPNKEITRDNPKFSQLMFGTGLYPSMLGYSVGYYLVKKYMDDTNKNTKQLLAIDADEFL</sequence>
<evidence type="ECO:0000256" key="1">
    <source>
        <dbReference type="SAM" id="Phobius"/>
    </source>
</evidence>
<accession>A0A5C6VYW5</accession>
<evidence type="ECO:0000259" key="2">
    <source>
        <dbReference type="Pfam" id="PF10026"/>
    </source>
</evidence>
<evidence type="ECO:0000313" key="3">
    <source>
        <dbReference type="EMBL" id="TXC90760.1"/>
    </source>
</evidence>
<name>A0A5C6VYW5_9BACI</name>
<dbReference type="InterPro" id="IPR018728">
    <property type="entry name" value="DUF2268"/>
</dbReference>
<proteinExistence type="predicted"/>